<dbReference type="GeneID" id="108052156"/>
<name>A0A6P4FXS0_DRORH</name>
<feature type="compositionally biased region" description="Polar residues" evidence="1">
    <location>
        <begin position="1"/>
        <end position="16"/>
    </location>
</feature>
<feature type="region of interest" description="Disordered" evidence="1">
    <location>
        <begin position="1"/>
        <end position="63"/>
    </location>
</feature>
<dbReference type="OrthoDB" id="7869802at2759"/>
<keyword evidence="2" id="KW-0472">Membrane</keyword>
<keyword evidence="2" id="KW-1133">Transmembrane helix</keyword>
<feature type="transmembrane region" description="Helical" evidence="2">
    <location>
        <begin position="81"/>
        <end position="100"/>
    </location>
</feature>
<feature type="compositionally biased region" description="Pro residues" evidence="1">
    <location>
        <begin position="18"/>
        <end position="43"/>
    </location>
</feature>
<sequence length="299" mass="33413">MSQHSRSGQRRQTAQMPSLPPAPKPTPPRPTTNPHSPPPPPPKSDAERAHPAESLEVMSPMPSTVAARDSRRFWDLKKRHLIRVYSLFSLLSALAVAQLVTLRLLKLDFNVLISPTIPGSVWLLLALGSLLTLAFVHLASLCPCNYILAIVIMEMIVFFVNSHQWPRVPTAWIGGVLAIVLLLNLLLFVVGMCLPLKVLPGIIFMIVATLCCVVIVVSIYVIVYLNGNRYMLRYVSMVSLFYVGSLVLFTITVVHQRRFNYVAKTDHVLQASTLAMLFVYMIHVVSTFVRFGQFLVDQV</sequence>
<feature type="transmembrane region" description="Helical" evidence="2">
    <location>
        <begin position="171"/>
        <end position="190"/>
    </location>
</feature>
<feature type="transmembrane region" description="Helical" evidence="2">
    <location>
        <begin position="231"/>
        <end position="254"/>
    </location>
</feature>
<feature type="transmembrane region" description="Helical" evidence="2">
    <location>
        <begin position="120"/>
        <end position="139"/>
    </location>
</feature>
<dbReference type="RefSeq" id="XP_016989976.2">
    <property type="nucleotide sequence ID" value="XM_017134487.2"/>
</dbReference>
<feature type="transmembrane region" description="Helical" evidence="2">
    <location>
        <begin position="146"/>
        <end position="165"/>
    </location>
</feature>
<feature type="transmembrane region" description="Helical" evidence="2">
    <location>
        <begin position="274"/>
        <end position="296"/>
    </location>
</feature>
<feature type="compositionally biased region" description="Basic and acidic residues" evidence="1">
    <location>
        <begin position="44"/>
        <end position="53"/>
    </location>
</feature>
<evidence type="ECO:0000256" key="2">
    <source>
        <dbReference type="SAM" id="Phobius"/>
    </source>
</evidence>
<dbReference type="AlphaFoldDB" id="A0A6P4FXS0"/>
<gene>
    <name evidence="3" type="primary">LOC108052156</name>
</gene>
<reference evidence="3" key="1">
    <citation type="submission" date="2025-08" db="UniProtKB">
        <authorList>
            <consortium name="RefSeq"/>
        </authorList>
    </citation>
    <scope>IDENTIFICATION</scope>
</reference>
<proteinExistence type="predicted"/>
<dbReference type="RefSeq" id="XP_016989976.1">
    <property type="nucleotide sequence ID" value="XM_017134487.1"/>
</dbReference>
<evidence type="ECO:0000313" key="3">
    <source>
        <dbReference type="RefSeq" id="XP_016989976.1"/>
    </source>
</evidence>
<feature type="transmembrane region" description="Helical" evidence="2">
    <location>
        <begin position="202"/>
        <end position="225"/>
    </location>
</feature>
<keyword evidence="2" id="KW-0812">Transmembrane</keyword>
<evidence type="ECO:0000256" key="1">
    <source>
        <dbReference type="SAM" id="MobiDB-lite"/>
    </source>
</evidence>
<protein>
    <submittedName>
        <fullName evidence="3">Uncharacterized protein LOC108052156</fullName>
    </submittedName>
</protein>
<accession>A0A6P4FXS0</accession>
<organism evidence="3">
    <name type="scientific">Drosophila rhopaloa</name>
    <name type="common">Fruit fly</name>
    <dbReference type="NCBI Taxonomy" id="1041015"/>
    <lineage>
        <taxon>Eukaryota</taxon>
        <taxon>Metazoa</taxon>
        <taxon>Ecdysozoa</taxon>
        <taxon>Arthropoda</taxon>
        <taxon>Hexapoda</taxon>
        <taxon>Insecta</taxon>
        <taxon>Pterygota</taxon>
        <taxon>Neoptera</taxon>
        <taxon>Endopterygota</taxon>
        <taxon>Diptera</taxon>
        <taxon>Brachycera</taxon>
        <taxon>Muscomorpha</taxon>
        <taxon>Ephydroidea</taxon>
        <taxon>Drosophilidae</taxon>
        <taxon>Drosophila</taxon>
        <taxon>Sophophora</taxon>
    </lineage>
</organism>